<keyword evidence="2" id="KW-0560">Oxidoreductase</keyword>
<organism evidence="4 5">
    <name type="scientific">Tessaracoccus defluvii</name>
    <dbReference type="NCBI Taxonomy" id="1285901"/>
    <lineage>
        <taxon>Bacteria</taxon>
        <taxon>Bacillati</taxon>
        <taxon>Actinomycetota</taxon>
        <taxon>Actinomycetes</taxon>
        <taxon>Propionibacteriales</taxon>
        <taxon>Propionibacteriaceae</taxon>
        <taxon>Tessaracoccus</taxon>
    </lineage>
</organism>
<dbReference type="GO" id="GO:0009061">
    <property type="term" value="P:anaerobic respiration"/>
    <property type="evidence" value="ECO:0007669"/>
    <property type="project" value="TreeGrafter"/>
</dbReference>
<protein>
    <submittedName>
        <fullName evidence="4">FAD-binding protein</fullName>
    </submittedName>
</protein>
<feature type="domain" description="FAD-dependent oxidoreductase 2 FAD-binding" evidence="3">
    <location>
        <begin position="22"/>
        <end position="296"/>
    </location>
</feature>
<dbReference type="RefSeq" id="WP_187720879.1">
    <property type="nucleotide sequence ID" value="NZ_BAABBL010000010.1"/>
</dbReference>
<evidence type="ECO:0000259" key="3">
    <source>
        <dbReference type="Pfam" id="PF00890"/>
    </source>
</evidence>
<dbReference type="EMBL" id="CP060789">
    <property type="protein sequence ID" value="QNP55750.1"/>
    <property type="molecule type" value="Genomic_DNA"/>
</dbReference>
<dbReference type="Pfam" id="PF00890">
    <property type="entry name" value="FAD_binding_2"/>
    <property type="match status" value="1"/>
</dbReference>
<dbReference type="GO" id="GO:0009055">
    <property type="term" value="F:electron transfer activity"/>
    <property type="evidence" value="ECO:0007669"/>
    <property type="project" value="TreeGrafter"/>
</dbReference>
<accession>A0A7H0H5D4</accession>
<dbReference type="SUPFAM" id="SSF51905">
    <property type="entry name" value="FAD/NAD(P)-binding domain"/>
    <property type="match status" value="1"/>
</dbReference>
<keyword evidence="1" id="KW-0285">Flavoprotein</keyword>
<dbReference type="InterPro" id="IPR036188">
    <property type="entry name" value="FAD/NAD-bd_sf"/>
</dbReference>
<dbReference type="KEGG" id="tdf:H9L22_16675"/>
<evidence type="ECO:0000313" key="5">
    <source>
        <dbReference type="Proteomes" id="UP000516117"/>
    </source>
</evidence>
<dbReference type="InterPro" id="IPR037099">
    <property type="entry name" value="Fum_R/Succ_DH_flav-like_C_sf"/>
</dbReference>
<name>A0A7H0H5D4_9ACTN</name>
<dbReference type="InterPro" id="IPR030664">
    <property type="entry name" value="SdhA/FrdA/AprA"/>
</dbReference>
<dbReference type="PANTHER" id="PTHR11632:SF51">
    <property type="entry name" value="SUCCINATE DEHYDROGENASE [UBIQUINONE] FLAVOPROTEIN SUBUNIT, MITOCHONDRIAL"/>
    <property type="match status" value="1"/>
</dbReference>
<dbReference type="GO" id="GO:0005886">
    <property type="term" value="C:plasma membrane"/>
    <property type="evidence" value="ECO:0007669"/>
    <property type="project" value="TreeGrafter"/>
</dbReference>
<keyword evidence="5" id="KW-1185">Reference proteome</keyword>
<dbReference type="GO" id="GO:0050660">
    <property type="term" value="F:flavin adenine dinucleotide binding"/>
    <property type="evidence" value="ECO:0007669"/>
    <property type="project" value="TreeGrafter"/>
</dbReference>
<dbReference type="GO" id="GO:0000104">
    <property type="term" value="F:succinate dehydrogenase activity"/>
    <property type="evidence" value="ECO:0007669"/>
    <property type="project" value="TreeGrafter"/>
</dbReference>
<dbReference type="SUPFAM" id="SSF46977">
    <property type="entry name" value="Succinate dehydrogenase/fumarate reductase flavoprotein C-terminal domain"/>
    <property type="match status" value="1"/>
</dbReference>
<reference evidence="4 5" key="1">
    <citation type="submission" date="2020-08" db="EMBL/GenBank/DDBJ databases">
        <title>Genome sequence of Tessaracoccus defluvii JCM 17540T.</title>
        <authorList>
            <person name="Hyun D.-W."/>
            <person name="Bae J.-W."/>
        </authorList>
    </citation>
    <scope>NUCLEOTIDE SEQUENCE [LARGE SCALE GENOMIC DNA]</scope>
    <source>
        <strain evidence="4 5">JCM 17540</strain>
    </source>
</reference>
<proteinExistence type="predicted"/>
<evidence type="ECO:0000256" key="2">
    <source>
        <dbReference type="ARBA" id="ARBA00023002"/>
    </source>
</evidence>
<gene>
    <name evidence="4" type="ORF">H9L22_16675</name>
</gene>
<dbReference type="Proteomes" id="UP000516117">
    <property type="component" value="Chromosome"/>
</dbReference>
<dbReference type="Gene3D" id="3.50.50.60">
    <property type="entry name" value="FAD/NAD(P)-binding domain"/>
    <property type="match status" value="3"/>
</dbReference>
<sequence>MTQLSHLTLDGERVPVVTTTSLVIGTGSAGYNAAVRLAGFGAPDVVMTADKIRAGASRNAGSDKQTYYKLTLSGSEPDSVRSMAETLFSGGSMDGDNALAEAALSARSFYHLIEAGVPFPANHSGEFVGYKTDHDPRQRATSVGPFTSKSMVESLEAKVRALGIPVLGNCRLVDIVVEDGVVRGALFLRTDVGAVRNPAAEEEVVETNVGEVPAPEPTGTLSQQLAKEPSRFLLVRATNVVLATGGPAGMYSDSVFPHGQWGAAGAALRNGARGHNLTEWQFGLASIKPRWNVSGTYMQVVSRFVSTDADGGDEREFLSDVIDDPNLLASLVFLKGYQWPFDIRKARDGSSLIDLLVYRETVQRGRRVFLDFRSNPQGDLDAAALDEQARVYLERAGVADLAGTTPIQRLRHMNEPSYQFYLGRNPGVDLERDLLEIAVCAQHNNGGIAVDGWWHSSVVDGLFPVGEAAGAHGVYRPGGAALNSGQVGSTRAAQYIAAHRAGTPAEDDSFEAAASPLLGRATTLLADAVARHRSGAEDNTGAVLQELTTLMSRNAGLVRSRASVLEALEQVTRTLEGYADLMVVDDSSRRSVNRLFLIHDILTSQYVYLHAMKDYLDHGGNSRGSVLYTDPAGDLPWPDRDLGLPEEFRFVLDAGALDGVTQEVDWSGEGEPEFSWRAVRPIPSDDDFFENVWRAFRTDKGVPPRGE</sequence>
<dbReference type="PANTHER" id="PTHR11632">
    <property type="entry name" value="SUCCINATE DEHYDROGENASE 2 FLAVOPROTEIN SUBUNIT"/>
    <property type="match status" value="1"/>
</dbReference>
<dbReference type="AlphaFoldDB" id="A0A7H0H5D4"/>
<dbReference type="InterPro" id="IPR003953">
    <property type="entry name" value="FAD-dep_OxRdtase_2_FAD-bd"/>
</dbReference>
<evidence type="ECO:0000256" key="1">
    <source>
        <dbReference type="ARBA" id="ARBA00022630"/>
    </source>
</evidence>
<evidence type="ECO:0000313" key="4">
    <source>
        <dbReference type="EMBL" id="QNP55750.1"/>
    </source>
</evidence>